<dbReference type="EMBL" id="LSNE01000018">
    <property type="protein sequence ID" value="KXI26929.1"/>
    <property type="molecule type" value="Genomic_DNA"/>
</dbReference>
<evidence type="ECO:0008006" key="4">
    <source>
        <dbReference type="Google" id="ProtNLM"/>
    </source>
</evidence>
<feature type="transmembrane region" description="Helical" evidence="1">
    <location>
        <begin position="279"/>
        <end position="300"/>
    </location>
</feature>
<protein>
    <recommendedName>
        <fullName evidence="4">HupE/UreJ protein</fullName>
    </recommendedName>
</protein>
<keyword evidence="3" id="KW-1185">Reference proteome</keyword>
<organism evidence="2 3">
    <name type="scientific">Paraglaciecola hydrolytica</name>
    <dbReference type="NCBI Taxonomy" id="1799789"/>
    <lineage>
        <taxon>Bacteria</taxon>
        <taxon>Pseudomonadati</taxon>
        <taxon>Pseudomonadota</taxon>
        <taxon>Gammaproteobacteria</taxon>
        <taxon>Alteromonadales</taxon>
        <taxon>Alteromonadaceae</taxon>
        <taxon>Paraglaciecola</taxon>
    </lineage>
</organism>
<dbReference type="Pfam" id="PF13795">
    <property type="entry name" value="HupE_UreJ_2"/>
    <property type="match status" value="1"/>
</dbReference>
<keyword evidence="1" id="KW-0812">Transmembrane</keyword>
<gene>
    <name evidence="2" type="ORF">AX660_02150</name>
</gene>
<feature type="transmembrane region" description="Helical" evidence="1">
    <location>
        <begin position="345"/>
        <end position="362"/>
    </location>
</feature>
<dbReference type="InterPro" id="IPR032809">
    <property type="entry name" value="Put_HupE_UreJ"/>
</dbReference>
<feature type="transmembrane region" description="Helical" evidence="1">
    <location>
        <begin position="306"/>
        <end position="333"/>
    </location>
</feature>
<accession>A0A148KKX9</accession>
<evidence type="ECO:0000313" key="2">
    <source>
        <dbReference type="EMBL" id="KXI26929.1"/>
    </source>
</evidence>
<dbReference type="OrthoDB" id="9808870at2"/>
<dbReference type="AlphaFoldDB" id="A0A148KKX9"/>
<keyword evidence="1" id="KW-1133">Transmembrane helix</keyword>
<dbReference type="STRING" id="1799789.AX660_02150"/>
<feature type="transmembrane region" description="Helical" evidence="1">
    <location>
        <begin position="252"/>
        <end position="270"/>
    </location>
</feature>
<feature type="transmembrane region" description="Helical" evidence="1">
    <location>
        <begin position="198"/>
        <end position="216"/>
    </location>
</feature>
<name>A0A148KKX9_9ALTE</name>
<dbReference type="RefSeq" id="WP_068381809.1">
    <property type="nucleotide sequence ID" value="NZ_LSNE01000018.1"/>
</dbReference>
<sequence length="366" mass="41089">MWKIKLVLALIGFVYSITGLTHNFEVTKASLTILDNQQYRIQVDLDLIELLQIGANLNGDDSELIDQVRKMSLSDVRRARSRAINQLAQRSYLIVDNYSITLNKIEVTDTEMMHAYLQRPNQDTEYRALMMVKGVLPDNINQIQLELPDFLGKVDLVINQPLKQLVAAGKPSVAYDLTHHKQSLLELCINYLVQGFEHVVPLGIDHILFVLLLFLCTSTLRELVLNVSLFTIAHSITLSLATLGWIQITPSIIEPLIALTIILLAVQVLLKKHPARQRLMIFIFGLLHGLGFASVFSEIAAPGEQLVLSLLSFNLGVEAGQLTVIGLAALVCWSWRQQTIYIQRVVPITSGVIAIVGFYWFVERLV</sequence>
<feature type="transmembrane region" description="Helical" evidence="1">
    <location>
        <begin position="223"/>
        <end position="246"/>
    </location>
</feature>
<proteinExistence type="predicted"/>
<keyword evidence="1" id="KW-0472">Membrane</keyword>
<dbReference type="Proteomes" id="UP000070299">
    <property type="component" value="Unassembled WGS sequence"/>
</dbReference>
<evidence type="ECO:0000313" key="3">
    <source>
        <dbReference type="Proteomes" id="UP000070299"/>
    </source>
</evidence>
<comment type="caution">
    <text evidence="2">The sequence shown here is derived from an EMBL/GenBank/DDBJ whole genome shotgun (WGS) entry which is preliminary data.</text>
</comment>
<evidence type="ECO:0000256" key="1">
    <source>
        <dbReference type="SAM" id="Phobius"/>
    </source>
</evidence>
<reference evidence="3" key="1">
    <citation type="submission" date="2016-02" db="EMBL/GenBank/DDBJ databases">
        <authorList>
            <person name="Schultz-Johansen M."/>
            <person name="Glaring M.A."/>
            <person name="Bech P.K."/>
            <person name="Stougaard P."/>
        </authorList>
    </citation>
    <scope>NUCLEOTIDE SEQUENCE [LARGE SCALE GENOMIC DNA]</scope>
    <source>
        <strain evidence="3">S66</strain>
    </source>
</reference>